<dbReference type="RefSeq" id="WP_144263102.1">
    <property type="nucleotide sequence ID" value="NZ_QMDX01000013.1"/>
</dbReference>
<dbReference type="OrthoDB" id="36515at2157"/>
<sequence>MPTLGDALLARYERFSLYNSPYPAHNRGCAVDLYPDRDDDRAPSPVAGEVVDSHERRVPTKEYAEATDTVLLVAVDVAATPGLSAPADADWMARVLHVDPAVEPGDRVEPGASLGRLVRSGFFTPWVANHVHLELRPRDANLLRARGSPRLGTAADVTVTPVTWDGTGTVVEAGETYVRLDRPAHPGDGWAALASDGGVALDGGLRHYAGGGAYGHDAAGSLSLFGERVGVAEGRDVTWGDVAVRVDGAPATGLSLFVGHNGLGAKVVHPGHSCAVGDHVTVDVVPTENPVRLG</sequence>
<gene>
    <name evidence="4" type="ORF">DP107_15755</name>
</gene>
<accession>A0A554MW75</accession>
<dbReference type="InParanoid" id="A0A554MW75"/>
<name>A0A554MW75_9EURY</name>
<evidence type="ECO:0008006" key="6">
    <source>
        <dbReference type="Google" id="ProtNLM"/>
    </source>
</evidence>
<evidence type="ECO:0000313" key="4">
    <source>
        <dbReference type="EMBL" id="TSD09366.1"/>
    </source>
</evidence>
<feature type="domain" description="DUF8155" evidence="3">
    <location>
        <begin position="160"/>
        <end position="284"/>
    </location>
</feature>
<protein>
    <recommendedName>
        <fullName evidence="6">Peptidase family M23</fullName>
    </recommendedName>
</protein>
<dbReference type="InterPro" id="IPR058817">
    <property type="entry name" value="DUF8155_C"/>
</dbReference>
<dbReference type="Pfam" id="PF26482">
    <property type="entry name" value="DUF8155"/>
    <property type="match status" value="1"/>
</dbReference>
<feature type="region of interest" description="Disordered" evidence="1">
    <location>
        <begin position="36"/>
        <end position="58"/>
    </location>
</feature>
<dbReference type="EMBL" id="QMDX01000013">
    <property type="protein sequence ID" value="TSD09366.1"/>
    <property type="molecule type" value="Genomic_DNA"/>
</dbReference>
<dbReference type="InterPro" id="IPR058468">
    <property type="entry name" value="DUF8155_N"/>
</dbReference>
<proteinExistence type="predicted"/>
<feature type="domain" description="DUF8155" evidence="2">
    <location>
        <begin position="4"/>
        <end position="151"/>
    </location>
</feature>
<evidence type="ECO:0000256" key="1">
    <source>
        <dbReference type="SAM" id="MobiDB-lite"/>
    </source>
</evidence>
<evidence type="ECO:0000259" key="3">
    <source>
        <dbReference type="Pfam" id="PF26483"/>
    </source>
</evidence>
<dbReference type="Proteomes" id="UP000319894">
    <property type="component" value="Unassembled WGS sequence"/>
</dbReference>
<keyword evidence="5" id="KW-1185">Reference proteome</keyword>
<evidence type="ECO:0000259" key="2">
    <source>
        <dbReference type="Pfam" id="PF26482"/>
    </source>
</evidence>
<organism evidence="4 5">
    <name type="scientific">Haloglomus irregulare</name>
    <dbReference type="NCBI Taxonomy" id="2234134"/>
    <lineage>
        <taxon>Archaea</taxon>
        <taxon>Methanobacteriati</taxon>
        <taxon>Methanobacteriota</taxon>
        <taxon>Stenosarchaea group</taxon>
        <taxon>Halobacteria</taxon>
        <taxon>Halobacteriales</taxon>
        <taxon>Natronomonadaceae</taxon>
        <taxon>Haloglomus</taxon>
    </lineage>
</organism>
<evidence type="ECO:0000313" key="5">
    <source>
        <dbReference type="Proteomes" id="UP000319894"/>
    </source>
</evidence>
<comment type="caution">
    <text evidence="4">The sequence shown here is derived from an EMBL/GenBank/DDBJ whole genome shotgun (WGS) entry which is preliminary data.</text>
</comment>
<dbReference type="Pfam" id="PF26483">
    <property type="entry name" value="DUF8155_C"/>
    <property type="match status" value="1"/>
</dbReference>
<reference evidence="4 5" key="1">
    <citation type="submission" date="2018-06" db="EMBL/GenBank/DDBJ databases">
        <title>Natronomonas sp. F16-60 a new haloarchaeon isolated from a solar saltern of Isla Cristina, Huelva, Spain.</title>
        <authorList>
            <person name="Duran-Viseras A."/>
            <person name="Sanchez-Porro C."/>
            <person name="Ventosa A."/>
        </authorList>
    </citation>
    <scope>NUCLEOTIDE SEQUENCE [LARGE SCALE GENOMIC DNA]</scope>
    <source>
        <strain evidence="4 5">F16-60</strain>
    </source>
</reference>
<dbReference type="AlphaFoldDB" id="A0A554MW75"/>